<evidence type="ECO:0000259" key="15">
    <source>
        <dbReference type="PROSITE" id="PS50894"/>
    </source>
</evidence>
<dbReference type="SMART" id="SM00260">
    <property type="entry name" value="CheW"/>
    <property type="match status" value="1"/>
</dbReference>
<dbReference type="InterPro" id="IPR008207">
    <property type="entry name" value="Sig_transdc_His_kin_Hpt_dom"/>
</dbReference>
<dbReference type="InterPro" id="IPR036097">
    <property type="entry name" value="HisK_dim/P_sf"/>
</dbReference>
<dbReference type="Pfam" id="PF07194">
    <property type="entry name" value="P2"/>
    <property type="match status" value="1"/>
</dbReference>
<dbReference type="Gene3D" id="1.10.287.560">
    <property type="entry name" value="Histidine kinase CheA-like, homodimeric domain"/>
    <property type="match status" value="1"/>
</dbReference>
<dbReference type="InterPro" id="IPR004105">
    <property type="entry name" value="CheA-like_dim"/>
</dbReference>
<feature type="domain" description="HPt" evidence="15">
    <location>
        <begin position="1"/>
        <end position="103"/>
    </location>
</feature>
<keyword evidence="6 16" id="KW-0808">Transferase</keyword>
<dbReference type="Pfam" id="PF02895">
    <property type="entry name" value="H-kinase_dim"/>
    <property type="match status" value="1"/>
</dbReference>
<dbReference type="SUPFAM" id="SSF55052">
    <property type="entry name" value="CheY-binding domain of CheA"/>
    <property type="match status" value="1"/>
</dbReference>
<dbReference type="CDD" id="cd16916">
    <property type="entry name" value="HATPase_CheA-like"/>
    <property type="match status" value="1"/>
</dbReference>
<dbReference type="RefSeq" id="WP_141189290.1">
    <property type="nucleotide sequence ID" value="NZ_JBHUMR010000008.1"/>
</dbReference>
<evidence type="ECO:0000256" key="1">
    <source>
        <dbReference type="ARBA" id="ARBA00000085"/>
    </source>
</evidence>
<dbReference type="SUPFAM" id="SSF47226">
    <property type="entry name" value="Histidine-containing phosphotransfer domain, HPT domain"/>
    <property type="match status" value="1"/>
</dbReference>
<dbReference type="InterPro" id="IPR003594">
    <property type="entry name" value="HATPase_dom"/>
</dbReference>
<dbReference type="PROSITE" id="PS50109">
    <property type="entry name" value="HIS_KIN"/>
    <property type="match status" value="1"/>
</dbReference>
<evidence type="ECO:0000256" key="12">
    <source>
        <dbReference type="SAM" id="MobiDB-lite"/>
    </source>
</evidence>
<dbReference type="InterPro" id="IPR036061">
    <property type="entry name" value="CheW-like_dom_sf"/>
</dbReference>
<dbReference type="Gene3D" id="2.30.30.40">
    <property type="entry name" value="SH3 Domains"/>
    <property type="match status" value="1"/>
</dbReference>
<keyword evidence="7" id="KW-0547">Nucleotide-binding</keyword>
<feature type="modified residue" description="Phosphohistidine" evidence="11">
    <location>
        <position position="46"/>
    </location>
</feature>
<dbReference type="InterPro" id="IPR036890">
    <property type="entry name" value="HATPase_C_sf"/>
</dbReference>
<dbReference type="SUPFAM" id="SSF55874">
    <property type="entry name" value="ATPase domain of HSP90 chaperone/DNA topoisomerase II/histidine kinase"/>
    <property type="match status" value="1"/>
</dbReference>
<dbReference type="InterPro" id="IPR005467">
    <property type="entry name" value="His_kinase_dom"/>
</dbReference>
<dbReference type="PANTHER" id="PTHR43395">
    <property type="entry name" value="SENSOR HISTIDINE KINASE CHEA"/>
    <property type="match status" value="1"/>
</dbReference>
<dbReference type="GO" id="GO:0004673">
    <property type="term" value="F:protein histidine kinase activity"/>
    <property type="evidence" value="ECO:0007669"/>
    <property type="project" value="UniProtKB-EC"/>
</dbReference>
<evidence type="ECO:0000256" key="7">
    <source>
        <dbReference type="ARBA" id="ARBA00022741"/>
    </source>
</evidence>
<dbReference type="PANTHER" id="PTHR43395:SF1">
    <property type="entry name" value="CHEMOTAXIS PROTEIN CHEA"/>
    <property type="match status" value="1"/>
</dbReference>
<dbReference type="SMART" id="SM01231">
    <property type="entry name" value="H-kinase_dim"/>
    <property type="match status" value="1"/>
</dbReference>
<dbReference type="Gene3D" id="3.30.70.1110">
    <property type="entry name" value="Histidine kinase CheA-like, P2 response regulator-binding domain"/>
    <property type="match status" value="1"/>
</dbReference>
<sequence length="669" mass="74806">MDTNQYLVLFIDEGREHLQNLNDKMLVLENDPNDLSVVNEIFRSAHTLKGMSASMGFEDMANLTHKMENVLDALRHKQIEVTSDMMDALFESIDHLEAMLDQIIQGQSDKRDVSDIVKKLQVIEKNGTISNSDEPINLSQSTNVAAISKPKNNEQYDLNDTEWAMISQAKDAELSAYFIKVNLTEDCMLKAARAVMVFQAIEGRGDVIKTTPDTEKIEQAEFDLIFTFIFITGESPDKIKRDILTVSEIDKVEIDEITPRKTEDNIKTSDHPTEKKELDKSKSTAPVQVNKTIRVNLDRLDHLLNLFEELIIDRGRLEQISNEVGDQHLKSQVEKIHRVSNQLQETILNLRMVPVETVFNRFPRMVRNLSKDLNKKIELVITGADTEVDRSIVDELGDPLVHLLRNSLDHGIELPEVRLKNGKNETGTVQLRAFHSGNHVIIEIEDDGAGIDRQKIIAKAIENGLITSEQSSKLSDQEVFHLMFASGFSTAEKISDISGRGVGLDVVESNIRKIGGTVSVESTLGKGSRFTVKLPLTLSIINAMLIKLGEETYAVPISSIVETMLLRQIELKTVNKKDVLIYRDTVVPFVDLRHILQVPNSDCVSSKQAVMIVKQSNHYLAFAVDELLGHQEIVIKSLGNYLKSVKGISGATILGDGRVALILDCEAIA</sequence>
<dbReference type="Pfam" id="PF01584">
    <property type="entry name" value="CheW"/>
    <property type="match status" value="1"/>
</dbReference>
<name>A0ABW5PPU0_9BACI</name>
<evidence type="ECO:0000259" key="14">
    <source>
        <dbReference type="PROSITE" id="PS50851"/>
    </source>
</evidence>
<proteinExistence type="predicted"/>
<dbReference type="Gene3D" id="3.30.565.10">
    <property type="entry name" value="Histidine kinase-like ATPase, C-terminal domain"/>
    <property type="match status" value="1"/>
</dbReference>
<feature type="domain" description="Histidine kinase" evidence="13">
    <location>
        <begin position="288"/>
        <end position="538"/>
    </location>
</feature>
<comment type="caution">
    <text evidence="16">The sequence shown here is derived from an EMBL/GenBank/DDBJ whole genome shotgun (WGS) entry which is preliminary data.</text>
</comment>
<dbReference type="InterPro" id="IPR002545">
    <property type="entry name" value="CheW-lke_dom"/>
</dbReference>
<evidence type="ECO:0000256" key="9">
    <source>
        <dbReference type="ARBA" id="ARBA00022840"/>
    </source>
</evidence>
<feature type="region of interest" description="Disordered" evidence="12">
    <location>
        <begin position="262"/>
        <end position="283"/>
    </location>
</feature>
<dbReference type="PROSITE" id="PS50851">
    <property type="entry name" value="CHEW"/>
    <property type="match status" value="1"/>
</dbReference>
<dbReference type="Pfam" id="PF01627">
    <property type="entry name" value="Hpt"/>
    <property type="match status" value="1"/>
</dbReference>
<evidence type="ECO:0000313" key="16">
    <source>
        <dbReference type="EMBL" id="MFD2616869.1"/>
    </source>
</evidence>
<feature type="compositionally biased region" description="Basic and acidic residues" evidence="12">
    <location>
        <begin position="262"/>
        <end position="282"/>
    </location>
</feature>
<protein>
    <recommendedName>
        <fullName evidence="3">Chemotaxis protein CheA</fullName>
        <ecNumber evidence="2">2.7.13.3</ecNumber>
    </recommendedName>
</protein>
<dbReference type="PROSITE" id="PS50894">
    <property type="entry name" value="HPT"/>
    <property type="match status" value="1"/>
</dbReference>
<evidence type="ECO:0000256" key="4">
    <source>
        <dbReference type="ARBA" id="ARBA00022500"/>
    </source>
</evidence>
<dbReference type="SMART" id="SM00073">
    <property type="entry name" value="HPT"/>
    <property type="match status" value="1"/>
</dbReference>
<reference evidence="17" key="1">
    <citation type="journal article" date="2019" name="Int. J. Syst. Evol. Microbiol.">
        <title>The Global Catalogue of Microorganisms (GCM) 10K type strain sequencing project: providing services to taxonomists for standard genome sequencing and annotation.</title>
        <authorList>
            <consortium name="The Broad Institute Genomics Platform"/>
            <consortium name="The Broad Institute Genome Sequencing Center for Infectious Disease"/>
            <person name="Wu L."/>
            <person name="Ma J."/>
        </authorList>
    </citation>
    <scope>NUCLEOTIDE SEQUENCE [LARGE SCALE GENOMIC DNA]</scope>
    <source>
        <strain evidence="17">TISTR 2241</strain>
    </source>
</reference>
<keyword evidence="10" id="KW-0902">Two-component regulatory system</keyword>
<dbReference type="InterPro" id="IPR037052">
    <property type="entry name" value="CheA-like_P2_sf"/>
</dbReference>
<dbReference type="Pfam" id="PF02518">
    <property type="entry name" value="HATPase_c"/>
    <property type="match status" value="1"/>
</dbReference>
<dbReference type="SMART" id="SM00387">
    <property type="entry name" value="HATPase_c"/>
    <property type="match status" value="1"/>
</dbReference>
<evidence type="ECO:0000256" key="3">
    <source>
        <dbReference type="ARBA" id="ARBA00021495"/>
    </source>
</evidence>
<dbReference type="SUPFAM" id="SSF50341">
    <property type="entry name" value="CheW-like"/>
    <property type="match status" value="1"/>
</dbReference>
<evidence type="ECO:0000256" key="2">
    <source>
        <dbReference type="ARBA" id="ARBA00012438"/>
    </source>
</evidence>
<gene>
    <name evidence="16" type="ORF">ACFSTF_06040</name>
</gene>
<evidence type="ECO:0000256" key="10">
    <source>
        <dbReference type="ARBA" id="ARBA00023012"/>
    </source>
</evidence>
<keyword evidence="5 11" id="KW-0597">Phosphoprotein</keyword>
<dbReference type="InterPro" id="IPR037006">
    <property type="entry name" value="CheA-like_homodim_sf"/>
</dbReference>
<dbReference type="EC" id="2.7.13.3" evidence="2"/>
<feature type="domain" description="CheW-like" evidence="14">
    <location>
        <begin position="540"/>
        <end position="669"/>
    </location>
</feature>
<evidence type="ECO:0000256" key="8">
    <source>
        <dbReference type="ARBA" id="ARBA00022777"/>
    </source>
</evidence>
<dbReference type="InterPro" id="IPR036641">
    <property type="entry name" value="HPT_dom_sf"/>
</dbReference>
<dbReference type="InterPro" id="IPR035891">
    <property type="entry name" value="CheY-binding_CheA"/>
</dbReference>
<keyword evidence="17" id="KW-1185">Reference proteome</keyword>
<dbReference type="InterPro" id="IPR010808">
    <property type="entry name" value="CheA_P2-bd"/>
</dbReference>
<evidence type="ECO:0000256" key="11">
    <source>
        <dbReference type="PROSITE-ProRule" id="PRU00110"/>
    </source>
</evidence>
<evidence type="ECO:0000256" key="6">
    <source>
        <dbReference type="ARBA" id="ARBA00022679"/>
    </source>
</evidence>
<evidence type="ECO:0000313" key="17">
    <source>
        <dbReference type="Proteomes" id="UP001597458"/>
    </source>
</evidence>
<dbReference type="Proteomes" id="UP001597458">
    <property type="component" value="Unassembled WGS sequence"/>
</dbReference>
<organism evidence="16 17">
    <name type="scientific">Terrilactibacillus laevilacticus</name>
    <dbReference type="NCBI Taxonomy" id="1380157"/>
    <lineage>
        <taxon>Bacteria</taxon>
        <taxon>Bacillati</taxon>
        <taxon>Bacillota</taxon>
        <taxon>Bacilli</taxon>
        <taxon>Bacillales</taxon>
        <taxon>Bacillaceae</taxon>
        <taxon>Terrilactibacillus</taxon>
    </lineage>
</organism>
<dbReference type="Gene3D" id="1.20.120.160">
    <property type="entry name" value="HPT domain"/>
    <property type="match status" value="1"/>
</dbReference>
<dbReference type="CDD" id="cd00088">
    <property type="entry name" value="HPT"/>
    <property type="match status" value="1"/>
</dbReference>
<dbReference type="EMBL" id="JBHUMR010000008">
    <property type="protein sequence ID" value="MFD2616869.1"/>
    <property type="molecule type" value="Genomic_DNA"/>
</dbReference>
<dbReference type="InterPro" id="IPR004358">
    <property type="entry name" value="Sig_transdc_His_kin-like_C"/>
</dbReference>
<dbReference type="CDD" id="cd00731">
    <property type="entry name" value="CheA_reg"/>
    <property type="match status" value="1"/>
</dbReference>
<dbReference type="PRINTS" id="PR00344">
    <property type="entry name" value="BCTRLSENSOR"/>
</dbReference>
<evidence type="ECO:0000259" key="13">
    <source>
        <dbReference type="PROSITE" id="PS50109"/>
    </source>
</evidence>
<keyword evidence="4" id="KW-0145">Chemotaxis</keyword>
<keyword evidence="9" id="KW-0067">ATP-binding</keyword>
<dbReference type="SUPFAM" id="SSF47384">
    <property type="entry name" value="Homodimeric domain of signal transducing histidine kinase"/>
    <property type="match status" value="1"/>
</dbReference>
<comment type="catalytic activity">
    <reaction evidence="1">
        <text>ATP + protein L-histidine = ADP + protein N-phospho-L-histidine.</text>
        <dbReference type="EC" id="2.7.13.3"/>
    </reaction>
</comment>
<dbReference type="InterPro" id="IPR051315">
    <property type="entry name" value="Bact_Chemotaxis_CheA"/>
</dbReference>
<accession>A0ABW5PPU0</accession>
<evidence type="ECO:0000256" key="5">
    <source>
        <dbReference type="ARBA" id="ARBA00022553"/>
    </source>
</evidence>
<keyword evidence="8" id="KW-0418">Kinase</keyword>